<dbReference type="Pfam" id="PF14070">
    <property type="entry name" value="YjfB_motility"/>
    <property type="match status" value="1"/>
</dbReference>
<proteinExistence type="predicted"/>
<name>A0ABT7LKD2_9BURK</name>
<sequence>MDIANSSSVAAAVSSASNSTPGEVGAEASLLVLRKALDAQASGAAELLAALPQPALATTGSLGRHLNAYA</sequence>
<comment type="caution">
    <text evidence="1">The sequence shown here is derived from an EMBL/GenBank/DDBJ whole genome shotgun (WGS) entry which is preliminary data.</text>
</comment>
<dbReference type="RefSeq" id="WP_285982110.1">
    <property type="nucleotide sequence ID" value="NZ_JASVDS010000002.1"/>
</dbReference>
<organism evidence="1 2">
    <name type="scientific">Roseateles subflavus</name>
    <dbReference type="NCBI Taxonomy" id="3053353"/>
    <lineage>
        <taxon>Bacteria</taxon>
        <taxon>Pseudomonadati</taxon>
        <taxon>Pseudomonadota</taxon>
        <taxon>Betaproteobacteria</taxon>
        <taxon>Burkholderiales</taxon>
        <taxon>Sphaerotilaceae</taxon>
        <taxon>Roseateles</taxon>
    </lineage>
</organism>
<accession>A0ABT7LKD2</accession>
<protein>
    <submittedName>
        <fullName evidence="1">YjfB family protein</fullName>
    </submittedName>
</protein>
<dbReference type="InterPro" id="IPR025906">
    <property type="entry name" value="YjfB_motility"/>
</dbReference>
<evidence type="ECO:0000313" key="2">
    <source>
        <dbReference type="Proteomes" id="UP001238603"/>
    </source>
</evidence>
<gene>
    <name evidence="1" type="ORF">QRD43_08790</name>
</gene>
<reference evidence="1 2" key="1">
    <citation type="submission" date="2023-06" db="EMBL/GenBank/DDBJ databases">
        <title>Pelomonas sp. APW6 16S ribosomal RNA gene genome sequencing and assembly.</title>
        <authorList>
            <person name="Woo H."/>
        </authorList>
    </citation>
    <scope>NUCLEOTIDE SEQUENCE [LARGE SCALE GENOMIC DNA]</scope>
    <source>
        <strain evidence="1 2">APW6</strain>
    </source>
</reference>
<keyword evidence="2" id="KW-1185">Reference proteome</keyword>
<dbReference type="Proteomes" id="UP001238603">
    <property type="component" value="Unassembled WGS sequence"/>
</dbReference>
<evidence type="ECO:0000313" key="1">
    <source>
        <dbReference type="EMBL" id="MDL5032006.1"/>
    </source>
</evidence>
<dbReference type="EMBL" id="JASVDS010000002">
    <property type="protein sequence ID" value="MDL5032006.1"/>
    <property type="molecule type" value="Genomic_DNA"/>
</dbReference>